<feature type="region of interest" description="Disordered" evidence="1">
    <location>
        <begin position="1"/>
        <end position="64"/>
    </location>
</feature>
<organism evidence="2">
    <name type="scientific">Sesamum radiatum</name>
    <name type="common">Black benniseed</name>
    <dbReference type="NCBI Taxonomy" id="300843"/>
    <lineage>
        <taxon>Eukaryota</taxon>
        <taxon>Viridiplantae</taxon>
        <taxon>Streptophyta</taxon>
        <taxon>Embryophyta</taxon>
        <taxon>Tracheophyta</taxon>
        <taxon>Spermatophyta</taxon>
        <taxon>Magnoliopsida</taxon>
        <taxon>eudicotyledons</taxon>
        <taxon>Gunneridae</taxon>
        <taxon>Pentapetalae</taxon>
        <taxon>asterids</taxon>
        <taxon>lamiids</taxon>
        <taxon>Lamiales</taxon>
        <taxon>Pedaliaceae</taxon>
        <taxon>Sesamum</taxon>
    </lineage>
</organism>
<name>A0AAW2Q0L9_SESRA</name>
<feature type="compositionally biased region" description="Low complexity" evidence="1">
    <location>
        <begin position="17"/>
        <end position="31"/>
    </location>
</feature>
<accession>A0AAW2Q0L9</accession>
<sequence>MGSGHQQLTLIASQRPSELAASNLASSRSASQQPATWRAHNRQASSQRPSELTIGEPAASGLVS</sequence>
<feature type="compositionally biased region" description="Polar residues" evidence="1">
    <location>
        <begin position="1"/>
        <end position="16"/>
    </location>
</feature>
<proteinExistence type="predicted"/>
<reference evidence="2" key="1">
    <citation type="submission" date="2020-06" db="EMBL/GenBank/DDBJ databases">
        <authorList>
            <person name="Li T."/>
            <person name="Hu X."/>
            <person name="Zhang T."/>
            <person name="Song X."/>
            <person name="Zhang H."/>
            <person name="Dai N."/>
            <person name="Sheng W."/>
            <person name="Hou X."/>
            <person name="Wei L."/>
        </authorList>
    </citation>
    <scope>NUCLEOTIDE SEQUENCE</scope>
    <source>
        <strain evidence="2">G02</strain>
        <tissue evidence="2">Leaf</tissue>
    </source>
</reference>
<dbReference type="EMBL" id="JACGWJ010000016">
    <property type="protein sequence ID" value="KAL0361140.1"/>
    <property type="molecule type" value="Genomic_DNA"/>
</dbReference>
<gene>
    <name evidence="2" type="ORF">Sradi_3798500</name>
</gene>
<evidence type="ECO:0000256" key="1">
    <source>
        <dbReference type="SAM" id="MobiDB-lite"/>
    </source>
</evidence>
<protein>
    <submittedName>
        <fullName evidence="2">Uncharacterized protein</fullName>
    </submittedName>
</protein>
<evidence type="ECO:0000313" key="2">
    <source>
        <dbReference type="EMBL" id="KAL0361140.1"/>
    </source>
</evidence>
<dbReference type="AlphaFoldDB" id="A0AAW2Q0L9"/>
<comment type="caution">
    <text evidence="2">The sequence shown here is derived from an EMBL/GenBank/DDBJ whole genome shotgun (WGS) entry which is preliminary data.</text>
</comment>
<reference evidence="2" key="2">
    <citation type="journal article" date="2024" name="Plant">
        <title>Genomic evolution and insights into agronomic trait innovations of Sesamum species.</title>
        <authorList>
            <person name="Miao H."/>
            <person name="Wang L."/>
            <person name="Qu L."/>
            <person name="Liu H."/>
            <person name="Sun Y."/>
            <person name="Le M."/>
            <person name="Wang Q."/>
            <person name="Wei S."/>
            <person name="Zheng Y."/>
            <person name="Lin W."/>
            <person name="Duan Y."/>
            <person name="Cao H."/>
            <person name="Xiong S."/>
            <person name="Wang X."/>
            <person name="Wei L."/>
            <person name="Li C."/>
            <person name="Ma Q."/>
            <person name="Ju M."/>
            <person name="Zhao R."/>
            <person name="Li G."/>
            <person name="Mu C."/>
            <person name="Tian Q."/>
            <person name="Mei H."/>
            <person name="Zhang T."/>
            <person name="Gao T."/>
            <person name="Zhang H."/>
        </authorList>
    </citation>
    <scope>NUCLEOTIDE SEQUENCE</scope>
    <source>
        <strain evidence="2">G02</strain>
    </source>
</reference>